<accession>H2BQC1</accession>
<dbReference type="Gene3D" id="3.30.240.40">
    <property type="entry name" value="E6 early regulatory protein"/>
    <property type="match status" value="2"/>
</dbReference>
<evidence type="ECO:0000256" key="3">
    <source>
        <dbReference type="ARBA" id="ARBA00022562"/>
    </source>
</evidence>
<keyword evidence="12 16" id="KW-0804">Transcription</keyword>
<comment type="caution">
    <text evidence="16">Lacks conserved residue(s) required for the propagation of feature annotation.</text>
</comment>
<keyword evidence="6 16" id="KW-0479">Metal-binding</keyword>
<dbReference type="GO" id="GO:0042025">
    <property type="term" value="C:host cell nucleus"/>
    <property type="evidence" value="ECO:0007669"/>
    <property type="project" value="UniProtKB-SubCell"/>
</dbReference>
<gene>
    <name evidence="16 18" type="primary">E6</name>
</gene>
<dbReference type="GO" id="GO:0030430">
    <property type="term" value="C:host cell cytoplasm"/>
    <property type="evidence" value="ECO:0007669"/>
    <property type="project" value="UniProtKB-SubCell"/>
</dbReference>
<keyword evidence="14 16" id="KW-0899">Viral immunoevasion</keyword>
<keyword evidence="2 16" id="KW-0244">Early protein</keyword>
<keyword evidence="7 16" id="KW-0863">Zinc-finger</keyword>
<evidence type="ECO:0000313" key="19">
    <source>
        <dbReference type="Proteomes" id="UP000175109"/>
    </source>
</evidence>
<reference evidence="18 19" key="1">
    <citation type="submission" date="2011-04" db="EMBL/GenBank/DDBJ databases">
        <title>Nucleotide sequences and genomic organisation of nine novel human gammapapillomavirus.</title>
        <authorList>
            <person name="Sauvage V."/>
            <person name="Cheval J."/>
            <person name="Pariente K."/>
            <person name="Foulongne V."/>
            <person name="Eloit M."/>
        </authorList>
    </citation>
    <scope>NUCLEOTIDE SEQUENCE [LARGE SCALE GENOMIC DNA]</scope>
    <source>
        <strain evidence="18">915 F 06 007 FD2</strain>
    </source>
</reference>
<protein>
    <recommendedName>
        <fullName evidence="16 17">Protein E6</fullName>
    </recommendedName>
</protein>
<evidence type="ECO:0000256" key="7">
    <source>
        <dbReference type="ARBA" id="ARBA00022771"/>
    </source>
</evidence>
<keyword evidence="5 16" id="KW-1090">Inhibition of host innate immune response by virus</keyword>
<keyword evidence="15 16" id="KW-1119">Modulation of host cell apoptosis by virus</keyword>
<evidence type="ECO:0000256" key="9">
    <source>
        <dbReference type="ARBA" id="ARBA00023015"/>
    </source>
</evidence>
<name>H2BQC1_9PAPI</name>
<comment type="function">
    <text evidence="16">Plays a major role in the induction and maintenance of cellular transformation. E6 associates with host UBE3A/E6-AP ubiquitin-protein ligase and modulates its activity. Protects host keratinocytes from apoptosis by mediating the degradation of host BAK1. May also inhibit host immune response.</text>
</comment>
<evidence type="ECO:0000256" key="13">
    <source>
        <dbReference type="ARBA" id="ARBA00023200"/>
    </source>
</evidence>
<dbReference type="GO" id="GO:0003677">
    <property type="term" value="F:DNA binding"/>
    <property type="evidence" value="ECO:0007669"/>
    <property type="project" value="UniProtKB-UniRule"/>
</dbReference>
<keyword evidence="9 16" id="KW-0805">Transcription regulation</keyword>
<comment type="similarity">
    <text evidence="1 16 17">Belongs to the papillomaviridae E6 protein family.</text>
</comment>
<dbReference type="HAMAP" id="MF_04006">
    <property type="entry name" value="HPV_E6"/>
    <property type="match status" value="1"/>
</dbReference>
<evidence type="ECO:0000256" key="10">
    <source>
        <dbReference type="ARBA" id="ARBA00023125"/>
    </source>
</evidence>
<keyword evidence="13 16" id="KW-1035">Host cytoplasm</keyword>
<sequence>MASLYPLDLETYCNVFNISFFELQLKCVFCKCTLNIIDLARFVFKKLCLVWRDNVGYACCNKCLHLSARYESEKYTQCAVEAKNLHALIQTPLQEILLRCMYCLGCLDLQEKIDLISRGKHVLLIRGYWRGCCRECMDKEL</sequence>
<comment type="subcellular location">
    <subcellularLocation>
        <location evidence="16 17">Host cytoplasm</location>
    </subcellularLocation>
    <subcellularLocation>
        <location evidence="16 17">Host nucleus</location>
    </subcellularLocation>
</comment>
<evidence type="ECO:0000256" key="2">
    <source>
        <dbReference type="ARBA" id="ARBA00022518"/>
    </source>
</evidence>
<dbReference type="InterPro" id="IPR038575">
    <property type="entry name" value="E6_sf"/>
</dbReference>
<evidence type="ECO:0000256" key="15">
    <source>
        <dbReference type="ARBA" id="ARBA00023323"/>
    </source>
</evidence>
<feature type="zinc finger region" evidence="16">
    <location>
        <begin position="27"/>
        <end position="63"/>
    </location>
</feature>
<evidence type="ECO:0000256" key="14">
    <source>
        <dbReference type="ARBA" id="ARBA00023280"/>
    </source>
</evidence>
<evidence type="ECO:0000256" key="16">
    <source>
        <dbReference type="HAMAP-Rule" id="MF_04006"/>
    </source>
</evidence>
<keyword evidence="3 16" id="KW-1048">Host nucleus</keyword>
<evidence type="ECO:0000256" key="11">
    <source>
        <dbReference type="ARBA" id="ARBA00023159"/>
    </source>
</evidence>
<keyword evidence="8 16" id="KW-0862">Zinc</keyword>
<dbReference type="GO" id="GO:0052170">
    <property type="term" value="P:symbiont-mediated suppression of host innate immune response"/>
    <property type="evidence" value="ECO:0007669"/>
    <property type="project" value="UniProtKB-KW"/>
</dbReference>
<dbReference type="SUPFAM" id="SSF161229">
    <property type="entry name" value="E6 C-terminal domain-like"/>
    <property type="match status" value="2"/>
</dbReference>
<dbReference type="GO" id="GO:0008270">
    <property type="term" value="F:zinc ion binding"/>
    <property type="evidence" value="ECO:0007669"/>
    <property type="project" value="UniProtKB-KW"/>
</dbReference>
<dbReference type="Pfam" id="PF00518">
    <property type="entry name" value="E6"/>
    <property type="match status" value="1"/>
</dbReference>
<evidence type="ECO:0000256" key="6">
    <source>
        <dbReference type="ARBA" id="ARBA00022723"/>
    </source>
</evidence>
<dbReference type="GO" id="GO:0052150">
    <property type="term" value="P:symbiont-mediated perturbation of host apoptosis"/>
    <property type="evidence" value="ECO:0007669"/>
    <property type="project" value="UniProtKB-KW"/>
</dbReference>
<keyword evidence="11 16" id="KW-0010">Activator</keyword>
<keyword evidence="4 16" id="KW-0945">Host-virus interaction</keyword>
<dbReference type="EMBL" id="JF966376">
    <property type="protein sequence ID" value="AEX31150.1"/>
    <property type="molecule type" value="Genomic_DNA"/>
</dbReference>
<dbReference type="Proteomes" id="UP000175109">
    <property type="component" value="Genome"/>
</dbReference>
<evidence type="ECO:0000256" key="1">
    <source>
        <dbReference type="ARBA" id="ARBA00006346"/>
    </source>
</evidence>
<proteinExistence type="inferred from homology"/>
<dbReference type="GO" id="GO:0006355">
    <property type="term" value="P:regulation of DNA-templated transcription"/>
    <property type="evidence" value="ECO:0007669"/>
    <property type="project" value="UniProtKB-UniRule"/>
</dbReference>
<dbReference type="GO" id="GO:0039502">
    <property type="term" value="P:symbiont-mediated suppression of host type I interferon-mediated signaling pathway"/>
    <property type="evidence" value="ECO:0007669"/>
    <property type="project" value="UniProtKB-UniRule"/>
</dbReference>
<dbReference type="GO" id="GO:0006351">
    <property type="term" value="P:DNA-templated transcription"/>
    <property type="evidence" value="ECO:0007669"/>
    <property type="project" value="UniProtKB-UniRule"/>
</dbReference>
<dbReference type="GO" id="GO:0039648">
    <property type="term" value="P:symbiont-mediated perturbation of host ubiquitin-like protein modification"/>
    <property type="evidence" value="ECO:0007669"/>
    <property type="project" value="UniProtKB-UniRule"/>
</dbReference>
<evidence type="ECO:0000256" key="5">
    <source>
        <dbReference type="ARBA" id="ARBA00022632"/>
    </source>
</evidence>
<evidence type="ECO:0000256" key="8">
    <source>
        <dbReference type="ARBA" id="ARBA00022833"/>
    </source>
</evidence>
<feature type="zinc finger region" evidence="16">
    <location>
        <begin position="100"/>
        <end position="136"/>
    </location>
</feature>
<comment type="subunit">
    <text evidence="16">Forms homodimers. Interacts with ubiquitin-protein ligase UBE3A/E6-AP; this interaction stimulates UBE3A ubiquitin activity. Interacts with host BAK1.</text>
</comment>
<organism evidence="18 19">
    <name type="scientific">Human papillomavirus</name>
    <dbReference type="NCBI Taxonomy" id="10566"/>
    <lineage>
        <taxon>Viruses</taxon>
        <taxon>Monodnaviria</taxon>
        <taxon>Shotokuvirae</taxon>
        <taxon>Cossaviricota</taxon>
        <taxon>Papovaviricetes</taxon>
        <taxon>Zurhausenvirales</taxon>
        <taxon>Papillomaviridae</taxon>
    </lineage>
</organism>
<evidence type="ECO:0000256" key="17">
    <source>
        <dbReference type="RuleBase" id="RU363123"/>
    </source>
</evidence>
<evidence type="ECO:0000256" key="12">
    <source>
        <dbReference type="ARBA" id="ARBA00023163"/>
    </source>
</evidence>
<dbReference type="InterPro" id="IPR001334">
    <property type="entry name" value="E6"/>
</dbReference>
<evidence type="ECO:0000256" key="4">
    <source>
        <dbReference type="ARBA" id="ARBA00022581"/>
    </source>
</evidence>
<keyword evidence="10 16" id="KW-0238">DNA-binding</keyword>
<evidence type="ECO:0000313" key="18">
    <source>
        <dbReference type="EMBL" id="AEX31150.1"/>
    </source>
</evidence>